<dbReference type="Proteomes" id="UP000292686">
    <property type="component" value="Unassembled WGS sequence"/>
</dbReference>
<dbReference type="InterPro" id="IPR023753">
    <property type="entry name" value="FAD/NAD-binding_dom"/>
</dbReference>
<evidence type="ECO:0000256" key="3">
    <source>
        <dbReference type="ARBA" id="ARBA00022827"/>
    </source>
</evidence>
<dbReference type="PRINTS" id="PR00368">
    <property type="entry name" value="FADPNR"/>
</dbReference>
<reference evidence="7 8" key="1">
    <citation type="submission" date="2019-01" db="EMBL/GenBank/DDBJ databases">
        <title>Agromyces.</title>
        <authorList>
            <person name="Li J."/>
        </authorList>
    </citation>
    <scope>NUCLEOTIDE SEQUENCE [LARGE SCALE GENOMIC DNA]</scope>
    <source>
        <strain evidence="7 8">DSM 23870</strain>
    </source>
</reference>
<comment type="cofactor">
    <cofactor evidence="1">
        <name>FAD</name>
        <dbReference type="ChEBI" id="CHEBI:57692"/>
    </cofactor>
</comment>
<comment type="caution">
    <text evidence="7">The sequence shown here is derived from an EMBL/GenBank/DDBJ whole genome shotgun (WGS) entry which is preliminary data.</text>
</comment>
<dbReference type="InterPro" id="IPR041854">
    <property type="entry name" value="BFD-like_2Fe2S-bd_dom_sf"/>
</dbReference>
<evidence type="ECO:0000259" key="5">
    <source>
        <dbReference type="Pfam" id="PF07992"/>
    </source>
</evidence>
<sequence>MHPPRPVRVVLVGFGPVGARFAEELLPEVVAGRVDLTVVGAESGDPYNRVLVAELAVGLTEKDDIVLADSDELRGSGVDVRTGVRVVAIDREARTVLLDDGTDVEYDRLVLATGARANIPTLSGVARTIRDSSTLGRLGHAAIGTDDALPTGVTVVRDLADAETIGRAVAAKQHIVVLGAGVLGLEFALLAARHGATVSVVHTGAFPMPRNLDRGGGSVLSRALRARGITLLAHSPAEGIAVHTEDDGTTRFDALYTADGKHIHGDLLVLSCGVGARAELAVTAGLRTEAGIVVDRDLRSWTDSRIYAIGDCAHIVENDGQTDTARLGGAPAGLIGPGWRQAEWLAARFAADVTGTEHSDAPPAERASVVMLKGEGIDAVSAGAISAEPWDPRIGDVEPPNVALWADPEHGRYVKMVTRDGVLEGFVSVGMPRASAELTMLFERGGELPSDRSLLLRLDAPDEPVASGTPAGPEAIICTCNAVTAGTISDAWHAGNTTVACIGKATRAGTGCGGCKDRIERIIADREATLGTPPALEVTA</sequence>
<evidence type="ECO:0000259" key="4">
    <source>
        <dbReference type="Pfam" id="PF04324"/>
    </source>
</evidence>
<organism evidence="7 8">
    <name type="scientific">Agromyces atrinae</name>
    <dbReference type="NCBI Taxonomy" id="592376"/>
    <lineage>
        <taxon>Bacteria</taxon>
        <taxon>Bacillati</taxon>
        <taxon>Actinomycetota</taxon>
        <taxon>Actinomycetes</taxon>
        <taxon>Micrococcales</taxon>
        <taxon>Microbacteriaceae</taxon>
        <taxon>Agromyces</taxon>
    </lineage>
</organism>
<dbReference type="RefSeq" id="WP_129172818.1">
    <property type="nucleotide sequence ID" value="NZ_JACCBI010000001.1"/>
</dbReference>
<name>A0A4Q2M9X6_9MICO</name>
<evidence type="ECO:0000256" key="2">
    <source>
        <dbReference type="ARBA" id="ARBA00022630"/>
    </source>
</evidence>
<evidence type="ECO:0000256" key="1">
    <source>
        <dbReference type="ARBA" id="ARBA00001974"/>
    </source>
</evidence>
<keyword evidence="3" id="KW-0274">FAD</keyword>
<dbReference type="InterPro" id="IPR007419">
    <property type="entry name" value="BFD-like_2Fe2S-bd_dom"/>
</dbReference>
<dbReference type="AlphaFoldDB" id="A0A4Q2M9X6"/>
<reference evidence="6 9" key="2">
    <citation type="submission" date="2020-07" db="EMBL/GenBank/DDBJ databases">
        <title>Sequencing the genomes of 1000 actinobacteria strains.</title>
        <authorList>
            <person name="Klenk H.-P."/>
        </authorList>
    </citation>
    <scope>NUCLEOTIDE SEQUENCE [LARGE SCALE GENOMIC DNA]</scope>
    <source>
        <strain evidence="6 9">DSM 23870</strain>
    </source>
</reference>
<evidence type="ECO:0000313" key="8">
    <source>
        <dbReference type="Proteomes" id="UP000292686"/>
    </source>
</evidence>
<proteinExistence type="predicted"/>
<dbReference type="GO" id="GO:0016491">
    <property type="term" value="F:oxidoreductase activity"/>
    <property type="evidence" value="ECO:0007669"/>
    <property type="project" value="UniProtKB-KW"/>
</dbReference>
<evidence type="ECO:0000313" key="6">
    <source>
        <dbReference type="EMBL" id="NYD66572.1"/>
    </source>
</evidence>
<dbReference type="Pfam" id="PF04324">
    <property type="entry name" value="Fer2_BFD"/>
    <property type="match status" value="1"/>
</dbReference>
<dbReference type="Proteomes" id="UP000581087">
    <property type="component" value="Unassembled WGS sequence"/>
</dbReference>
<dbReference type="InterPro" id="IPR050260">
    <property type="entry name" value="FAD-bd_OxRdtase"/>
</dbReference>
<dbReference type="PANTHER" id="PTHR43429">
    <property type="entry name" value="PYRIDINE NUCLEOTIDE-DISULFIDE OXIDOREDUCTASE DOMAIN-CONTAINING"/>
    <property type="match status" value="1"/>
</dbReference>
<dbReference type="SUPFAM" id="SSF51905">
    <property type="entry name" value="FAD/NAD(P)-binding domain"/>
    <property type="match status" value="2"/>
</dbReference>
<gene>
    <name evidence="6" type="ORF">BJ972_001091</name>
    <name evidence="7" type="ORF">ESP50_04795</name>
</gene>
<keyword evidence="2" id="KW-0285">Flavoprotein</keyword>
<keyword evidence="8" id="KW-1185">Reference proteome</keyword>
<dbReference type="InterPro" id="IPR036188">
    <property type="entry name" value="FAD/NAD-bd_sf"/>
</dbReference>
<dbReference type="PANTHER" id="PTHR43429:SF3">
    <property type="entry name" value="NITRITE REDUCTASE [NAD(P)H]"/>
    <property type="match status" value="1"/>
</dbReference>
<dbReference type="OrthoDB" id="1145at2"/>
<dbReference type="Pfam" id="PF07992">
    <property type="entry name" value="Pyr_redox_2"/>
    <property type="match status" value="1"/>
</dbReference>
<dbReference type="EMBL" id="SDPM01000002">
    <property type="protein sequence ID" value="RXZ87243.1"/>
    <property type="molecule type" value="Genomic_DNA"/>
</dbReference>
<dbReference type="EC" id="1.7.99.4" evidence="6"/>
<protein>
    <submittedName>
        <fullName evidence="6">Assimilatory nitrate reductase electron transfer subunit</fullName>
        <ecNumber evidence="6">1.7.99.4</ecNumber>
    </submittedName>
    <submittedName>
        <fullName evidence="7">NAD(P)/FAD-dependent oxidoreductase</fullName>
    </submittedName>
</protein>
<evidence type="ECO:0000313" key="7">
    <source>
        <dbReference type="EMBL" id="RXZ87243.1"/>
    </source>
</evidence>
<dbReference type="EMBL" id="JACCBI010000001">
    <property type="protein sequence ID" value="NYD66572.1"/>
    <property type="molecule type" value="Genomic_DNA"/>
</dbReference>
<dbReference type="Gene3D" id="1.10.10.1100">
    <property type="entry name" value="BFD-like [2Fe-2S]-binding domain"/>
    <property type="match status" value="1"/>
</dbReference>
<feature type="domain" description="FAD/NAD(P)-binding" evidence="5">
    <location>
        <begin position="8"/>
        <end position="316"/>
    </location>
</feature>
<dbReference type="Gene3D" id="3.50.50.60">
    <property type="entry name" value="FAD/NAD(P)-binding domain"/>
    <property type="match status" value="2"/>
</dbReference>
<accession>A0A4Q2M9X6</accession>
<feature type="domain" description="BFD-like [2Fe-2S]-binding" evidence="4">
    <location>
        <begin position="476"/>
        <end position="524"/>
    </location>
</feature>
<dbReference type="PRINTS" id="PR00411">
    <property type="entry name" value="PNDRDTASEI"/>
</dbReference>
<keyword evidence="6" id="KW-0560">Oxidoreductase</keyword>
<evidence type="ECO:0000313" key="9">
    <source>
        <dbReference type="Proteomes" id="UP000581087"/>
    </source>
</evidence>